<evidence type="ECO:0000313" key="6">
    <source>
        <dbReference type="Proteomes" id="UP000196084"/>
    </source>
</evidence>
<evidence type="ECO:0000256" key="1">
    <source>
        <dbReference type="ARBA" id="ARBA00022679"/>
    </source>
</evidence>
<feature type="region of interest" description="Disordered" evidence="3">
    <location>
        <begin position="1"/>
        <end position="22"/>
    </location>
</feature>
<comment type="caution">
    <text evidence="5">The sequence shown here is derived from an EMBL/GenBank/DDBJ whole genome shotgun (WGS) entry which is preliminary data.</text>
</comment>
<dbReference type="GO" id="GO:0008080">
    <property type="term" value="F:N-acetyltransferase activity"/>
    <property type="evidence" value="ECO:0007669"/>
    <property type="project" value="InterPro"/>
</dbReference>
<dbReference type="AlphaFoldDB" id="A0A202E5I1"/>
<gene>
    <name evidence="5" type="ORF">B2G88_13530</name>
</gene>
<dbReference type="GO" id="GO:0005737">
    <property type="term" value="C:cytoplasm"/>
    <property type="evidence" value="ECO:0007669"/>
    <property type="project" value="TreeGrafter"/>
</dbReference>
<feature type="domain" description="N-acetyltransferase" evidence="4">
    <location>
        <begin position="9"/>
        <end position="141"/>
    </location>
</feature>
<dbReference type="InterPro" id="IPR000182">
    <property type="entry name" value="GNAT_dom"/>
</dbReference>
<keyword evidence="2" id="KW-0012">Acyltransferase</keyword>
<sequence>MDDAASDRYAVREELPDPETFARLREAAGMPPRSLEGIERGLPNSLYGVVVVHDPTDEVVGMGRIVGDGGTVYQITDMAVHPDHQGQGLGTQIMERLETYLEEEAPPDAYVNLIADIDDFYERFGYEEVQPASKGMYRRTE</sequence>
<dbReference type="OrthoDB" id="87545at2157"/>
<dbReference type="InterPro" id="IPR016181">
    <property type="entry name" value="Acyl_CoA_acyltransferase"/>
</dbReference>
<keyword evidence="6" id="KW-1185">Reference proteome</keyword>
<dbReference type="InterPro" id="IPR045039">
    <property type="entry name" value="NSI-like"/>
</dbReference>
<name>A0A202E5I1_9EURY</name>
<reference evidence="5 6" key="1">
    <citation type="submission" date="2017-02" db="EMBL/GenBank/DDBJ databases">
        <title>Natronthermophilus aegyptiacus gen. nov.,sp. nov., an aerobic, extremely halophilic alkalithermophilic archaeon isolated from the athalassohaline Wadi An Natrun, Egypt.</title>
        <authorList>
            <person name="Zhao B."/>
        </authorList>
    </citation>
    <scope>NUCLEOTIDE SEQUENCE [LARGE SCALE GENOMIC DNA]</scope>
    <source>
        <strain evidence="5 6">CGMCC 1.3597</strain>
    </source>
</reference>
<dbReference type="PANTHER" id="PTHR43626:SF4">
    <property type="entry name" value="GCN5-RELATED N-ACETYLTRANSFERASE 2, CHLOROPLASTIC"/>
    <property type="match status" value="1"/>
</dbReference>
<evidence type="ECO:0000256" key="2">
    <source>
        <dbReference type="ARBA" id="ARBA00023315"/>
    </source>
</evidence>
<dbReference type="Proteomes" id="UP000196084">
    <property type="component" value="Unassembled WGS sequence"/>
</dbReference>
<dbReference type="SUPFAM" id="SSF55729">
    <property type="entry name" value="Acyl-CoA N-acyltransferases (Nat)"/>
    <property type="match status" value="1"/>
</dbReference>
<evidence type="ECO:0000256" key="3">
    <source>
        <dbReference type="SAM" id="MobiDB-lite"/>
    </source>
</evidence>
<dbReference type="Pfam" id="PF13508">
    <property type="entry name" value="Acetyltransf_7"/>
    <property type="match status" value="1"/>
</dbReference>
<protein>
    <submittedName>
        <fullName evidence="5">N-acetyltransferase</fullName>
    </submittedName>
</protein>
<evidence type="ECO:0000313" key="5">
    <source>
        <dbReference type="EMBL" id="OVE83464.1"/>
    </source>
</evidence>
<dbReference type="Gene3D" id="3.40.630.30">
    <property type="match status" value="1"/>
</dbReference>
<evidence type="ECO:0000259" key="4">
    <source>
        <dbReference type="PROSITE" id="PS51186"/>
    </source>
</evidence>
<dbReference type="CDD" id="cd04301">
    <property type="entry name" value="NAT_SF"/>
    <property type="match status" value="1"/>
</dbReference>
<accession>A0A202E5I1</accession>
<dbReference type="PROSITE" id="PS51186">
    <property type="entry name" value="GNAT"/>
    <property type="match status" value="1"/>
</dbReference>
<dbReference type="PANTHER" id="PTHR43626">
    <property type="entry name" value="ACYL-COA N-ACYLTRANSFERASE"/>
    <property type="match status" value="1"/>
</dbReference>
<proteinExistence type="predicted"/>
<organism evidence="5 6">
    <name type="scientific">Natronolimnobius baerhuensis</name>
    <dbReference type="NCBI Taxonomy" id="253108"/>
    <lineage>
        <taxon>Archaea</taxon>
        <taxon>Methanobacteriati</taxon>
        <taxon>Methanobacteriota</taxon>
        <taxon>Stenosarchaea group</taxon>
        <taxon>Halobacteria</taxon>
        <taxon>Halobacteriales</taxon>
        <taxon>Natrialbaceae</taxon>
        <taxon>Natronolimnobius</taxon>
    </lineage>
</organism>
<dbReference type="RefSeq" id="WP_087715059.1">
    <property type="nucleotide sequence ID" value="NZ_MWPH01000003.1"/>
</dbReference>
<keyword evidence="1 5" id="KW-0808">Transferase</keyword>
<dbReference type="EMBL" id="MWPH01000003">
    <property type="protein sequence ID" value="OVE83464.1"/>
    <property type="molecule type" value="Genomic_DNA"/>
</dbReference>